<evidence type="ECO:0000256" key="1">
    <source>
        <dbReference type="SAM" id="Phobius"/>
    </source>
</evidence>
<reference evidence="2 3" key="1">
    <citation type="submission" date="2019-02" db="EMBL/GenBank/DDBJ databases">
        <title>Deep-cultivation of Planctomycetes and their phenomic and genomic characterization uncovers novel biology.</title>
        <authorList>
            <person name="Wiegand S."/>
            <person name="Jogler M."/>
            <person name="Boedeker C."/>
            <person name="Pinto D."/>
            <person name="Vollmers J."/>
            <person name="Rivas-Marin E."/>
            <person name="Kohn T."/>
            <person name="Peeters S.H."/>
            <person name="Heuer A."/>
            <person name="Rast P."/>
            <person name="Oberbeckmann S."/>
            <person name="Bunk B."/>
            <person name="Jeske O."/>
            <person name="Meyerdierks A."/>
            <person name="Storesund J.E."/>
            <person name="Kallscheuer N."/>
            <person name="Luecker S."/>
            <person name="Lage O.M."/>
            <person name="Pohl T."/>
            <person name="Merkel B.J."/>
            <person name="Hornburger P."/>
            <person name="Mueller R.-W."/>
            <person name="Bruemmer F."/>
            <person name="Labrenz M."/>
            <person name="Spormann A.M."/>
            <person name="Op den Camp H."/>
            <person name="Overmann J."/>
            <person name="Amann R."/>
            <person name="Jetten M.S.M."/>
            <person name="Mascher T."/>
            <person name="Medema M.H."/>
            <person name="Devos D.P."/>
            <person name="Kaster A.-K."/>
            <person name="Ovreas L."/>
            <person name="Rohde M."/>
            <person name="Galperin M.Y."/>
            <person name="Jogler C."/>
        </authorList>
    </citation>
    <scope>NUCLEOTIDE SEQUENCE [LARGE SCALE GENOMIC DNA]</scope>
    <source>
        <strain evidence="2 3">Pla110</strain>
    </source>
</reference>
<dbReference type="EMBL" id="CP036281">
    <property type="protein sequence ID" value="QDU79842.1"/>
    <property type="molecule type" value="Genomic_DNA"/>
</dbReference>
<keyword evidence="1" id="KW-1133">Transmembrane helix</keyword>
<dbReference type="AlphaFoldDB" id="A0A518CKU0"/>
<sequence length="182" mass="21405">MGEQKGNLIKSIFVRYKLLFIVYGVGLLFATWEYYGVPDESHEMMQQEDYLKHLLQHVDEDDSFYGFQIKKFEGRPESEYLKGMREFRRYELAMRKVKSLKDKGKGKEATAIAKGARSHLEEARRHFEIPLQAGVISNENLMVFHCITLKLLNAPEEEYQVAIVRLQKNFPLMELPPFLREQ</sequence>
<evidence type="ECO:0000313" key="2">
    <source>
        <dbReference type="EMBL" id="QDU79842.1"/>
    </source>
</evidence>
<accession>A0A518CKU0</accession>
<dbReference type="RefSeq" id="WP_144994768.1">
    <property type="nucleotide sequence ID" value="NZ_CP036281.1"/>
</dbReference>
<gene>
    <name evidence="2" type="ORF">Pla110_15610</name>
</gene>
<feature type="transmembrane region" description="Helical" evidence="1">
    <location>
        <begin position="12"/>
        <end position="35"/>
    </location>
</feature>
<protein>
    <submittedName>
        <fullName evidence="2">Uncharacterized protein</fullName>
    </submittedName>
</protein>
<keyword evidence="1" id="KW-0472">Membrane</keyword>
<name>A0A518CKU0_9PLAN</name>
<dbReference type="Proteomes" id="UP000317178">
    <property type="component" value="Chromosome"/>
</dbReference>
<organism evidence="2 3">
    <name type="scientific">Polystyrenella longa</name>
    <dbReference type="NCBI Taxonomy" id="2528007"/>
    <lineage>
        <taxon>Bacteria</taxon>
        <taxon>Pseudomonadati</taxon>
        <taxon>Planctomycetota</taxon>
        <taxon>Planctomycetia</taxon>
        <taxon>Planctomycetales</taxon>
        <taxon>Planctomycetaceae</taxon>
        <taxon>Polystyrenella</taxon>
    </lineage>
</organism>
<proteinExistence type="predicted"/>
<keyword evidence="1" id="KW-0812">Transmembrane</keyword>
<evidence type="ECO:0000313" key="3">
    <source>
        <dbReference type="Proteomes" id="UP000317178"/>
    </source>
</evidence>
<keyword evidence="3" id="KW-1185">Reference proteome</keyword>
<dbReference type="KEGG" id="plon:Pla110_15610"/>